<protein>
    <submittedName>
        <fullName evidence="1">Uncharacterized protein</fullName>
    </submittedName>
</protein>
<dbReference type="EMBL" id="BGZK01000094">
    <property type="protein sequence ID" value="GBP18206.1"/>
    <property type="molecule type" value="Genomic_DNA"/>
</dbReference>
<comment type="caution">
    <text evidence="1">The sequence shown here is derived from an EMBL/GenBank/DDBJ whole genome shotgun (WGS) entry which is preliminary data.</text>
</comment>
<proteinExistence type="predicted"/>
<sequence length="142" mass="15877">MLKVDGQEVEGSRRWSTTAVGALRWQMRTSTEVVYKYLYLRQITLLDRSSFGKDVAQKTQPYKCYGNYSVCSIFIDLAANLSLCPTFNSDSVIVSDRGHDVDSFGPILDFVSNPVFDVHPDTGSEFACFAVHFESAFGHVSD</sequence>
<dbReference type="AlphaFoldDB" id="A0A4C1TX23"/>
<organism evidence="1 2">
    <name type="scientific">Eumeta variegata</name>
    <name type="common">Bagworm moth</name>
    <name type="synonym">Eumeta japonica</name>
    <dbReference type="NCBI Taxonomy" id="151549"/>
    <lineage>
        <taxon>Eukaryota</taxon>
        <taxon>Metazoa</taxon>
        <taxon>Ecdysozoa</taxon>
        <taxon>Arthropoda</taxon>
        <taxon>Hexapoda</taxon>
        <taxon>Insecta</taxon>
        <taxon>Pterygota</taxon>
        <taxon>Neoptera</taxon>
        <taxon>Endopterygota</taxon>
        <taxon>Lepidoptera</taxon>
        <taxon>Glossata</taxon>
        <taxon>Ditrysia</taxon>
        <taxon>Tineoidea</taxon>
        <taxon>Psychidae</taxon>
        <taxon>Oiketicinae</taxon>
        <taxon>Eumeta</taxon>
    </lineage>
</organism>
<keyword evidence="2" id="KW-1185">Reference proteome</keyword>
<evidence type="ECO:0000313" key="2">
    <source>
        <dbReference type="Proteomes" id="UP000299102"/>
    </source>
</evidence>
<dbReference type="Proteomes" id="UP000299102">
    <property type="component" value="Unassembled WGS sequence"/>
</dbReference>
<reference evidence="1 2" key="1">
    <citation type="journal article" date="2019" name="Commun. Biol.">
        <title>The bagworm genome reveals a unique fibroin gene that provides high tensile strength.</title>
        <authorList>
            <person name="Kono N."/>
            <person name="Nakamura H."/>
            <person name="Ohtoshi R."/>
            <person name="Tomita M."/>
            <person name="Numata K."/>
            <person name="Arakawa K."/>
        </authorList>
    </citation>
    <scope>NUCLEOTIDE SEQUENCE [LARGE SCALE GENOMIC DNA]</scope>
</reference>
<name>A0A4C1TX23_EUMVA</name>
<evidence type="ECO:0000313" key="1">
    <source>
        <dbReference type="EMBL" id="GBP18206.1"/>
    </source>
</evidence>
<gene>
    <name evidence="1" type="ORF">EVAR_9048_1</name>
</gene>
<accession>A0A4C1TX23</accession>